<evidence type="ECO:0000313" key="2">
    <source>
        <dbReference type="Proteomes" id="UP000308038"/>
    </source>
</evidence>
<keyword evidence="2" id="KW-1185">Reference proteome</keyword>
<organism evidence="1 2">
    <name type="scientific">Sphingomonas olei</name>
    <dbReference type="NCBI Taxonomy" id="1886787"/>
    <lineage>
        <taxon>Bacteria</taxon>
        <taxon>Pseudomonadati</taxon>
        <taxon>Pseudomonadota</taxon>
        <taxon>Alphaproteobacteria</taxon>
        <taxon>Sphingomonadales</taxon>
        <taxon>Sphingomonadaceae</taxon>
        <taxon>Sphingomonas</taxon>
    </lineage>
</organism>
<accession>A0ABY2QI17</accession>
<dbReference type="Proteomes" id="UP000308038">
    <property type="component" value="Unassembled WGS sequence"/>
</dbReference>
<dbReference type="EMBL" id="SSTI01000004">
    <property type="protein sequence ID" value="THG40443.1"/>
    <property type="molecule type" value="Genomic_DNA"/>
</dbReference>
<sequence length="144" mass="15497">MTKLFNIAALAVASTGVIHVKDASGQPAYADAERKLPIRIHLHGPGSDIAGVVESRQSARALKRYQENDGKMTAASPEERLAETAADLATLTARFENFTYGEGDLTGEDLHRAVYADPKLGFVTKQVVKFFGDWGNFSDASKAA</sequence>
<name>A0ABY2QI17_9SPHN</name>
<comment type="caution">
    <text evidence="1">The sequence shown here is derived from an EMBL/GenBank/DDBJ whole genome shotgun (WGS) entry which is preliminary data.</text>
</comment>
<proteinExistence type="predicted"/>
<evidence type="ECO:0000313" key="1">
    <source>
        <dbReference type="EMBL" id="THG40443.1"/>
    </source>
</evidence>
<protein>
    <submittedName>
        <fullName evidence="1">Uncharacterized protein</fullName>
    </submittedName>
</protein>
<gene>
    <name evidence="1" type="ORF">E5988_06320</name>
</gene>
<dbReference type="RefSeq" id="WP_136451139.1">
    <property type="nucleotide sequence ID" value="NZ_SSTI01000004.1"/>
</dbReference>
<reference evidence="1 2" key="1">
    <citation type="submission" date="2019-04" db="EMBL/GenBank/DDBJ databases">
        <title>Microbes associate with the intestines of laboratory mice.</title>
        <authorList>
            <person name="Navarre W."/>
            <person name="Wong E."/>
            <person name="Huang K.C."/>
            <person name="Tropini C."/>
            <person name="Ng K."/>
            <person name="Yu B."/>
        </authorList>
    </citation>
    <scope>NUCLEOTIDE SEQUENCE [LARGE SCALE GENOMIC DNA]</scope>
    <source>
        <strain evidence="1 2">NM83_B4-11</strain>
    </source>
</reference>